<reference evidence="2" key="1">
    <citation type="journal article" date="2022" name="Arch. Microbiol.">
        <title>Microbulbifer okhotskensis sp. nov., isolated from a deep bottom sediment of the Okhotsk Sea.</title>
        <authorList>
            <person name="Romanenko L."/>
            <person name="Kurilenko V."/>
            <person name="Otstavnykh N."/>
            <person name="Velansky P."/>
            <person name="Isaeva M."/>
            <person name="Mikhailov V."/>
        </authorList>
    </citation>
    <scope>NUCLEOTIDE SEQUENCE</scope>
    <source>
        <strain evidence="2">OS29</strain>
    </source>
</reference>
<dbReference type="EMBL" id="JALBWM010000093">
    <property type="protein sequence ID" value="MCO1335949.1"/>
    <property type="molecule type" value="Genomic_DNA"/>
</dbReference>
<dbReference type="Gene3D" id="1.10.238.160">
    <property type="match status" value="1"/>
</dbReference>
<feature type="region of interest" description="Disordered" evidence="1">
    <location>
        <begin position="1"/>
        <end position="23"/>
    </location>
</feature>
<dbReference type="InterPro" id="IPR052931">
    <property type="entry name" value="Prophage_regulatory_activator"/>
</dbReference>
<dbReference type="AlphaFoldDB" id="A0A9X2EQH2"/>
<dbReference type="InterPro" id="IPR010260">
    <property type="entry name" value="AlpA"/>
</dbReference>
<gene>
    <name evidence="2" type="ORF">MO867_16570</name>
</gene>
<evidence type="ECO:0000313" key="3">
    <source>
        <dbReference type="Proteomes" id="UP001139028"/>
    </source>
</evidence>
<comment type="caution">
    <text evidence="2">The sequence shown here is derived from an EMBL/GenBank/DDBJ whole genome shotgun (WGS) entry which is preliminary data.</text>
</comment>
<dbReference type="Pfam" id="PF05930">
    <property type="entry name" value="Phage_AlpA"/>
    <property type="match status" value="1"/>
</dbReference>
<protein>
    <submittedName>
        <fullName evidence="2">AlpA family transcriptional regulator</fullName>
    </submittedName>
</protein>
<sequence length="82" mass="9194">MPLSNTHPQVQDVLPNPPRDPILRLPEVERQTGLKKTYIYALVKKGEFPTPIKLGERASGWLSSEVCQWVQDRVAISRAGGK</sequence>
<dbReference type="RefSeq" id="WP_252471153.1">
    <property type="nucleotide sequence ID" value="NZ_JALBWM010000093.1"/>
</dbReference>
<dbReference type="Proteomes" id="UP001139028">
    <property type="component" value="Unassembled WGS sequence"/>
</dbReference>
<evidence type="ECO:0000313" key="2">
    <source>
        <dbReference type="EMBL" id="MCO1335949.1"/>
    </source>
</evidence>
<organism evidence="2 3">
    <name type="scientific">Microbulbifer okhotskensis</name>
    <dbReference type="NCBI Taxonomy" id="2926617"/>
    <lineage>
        <taxon>Bacteria</taxon>
        <taxon>Pseudomonadati</taxon>
        <taxon>Pseudomonadota</taxon>
        <taxon>Gammaproteobacteria</taxon>
        <taxon>Cellvibrionales</taxon>
        <taxon>Microbulbiferaceae</taxon>
        <taxon>Microbulbifer</taxon>
    </lineage>
</organism>
<proteinExistence type="predicted"/>
<keyword evidence="3" id="KW-1185">Reference proteome</keyword>
<accession>A0A9X2EQH2</accession>
<evidence type="ECO:0000256" key="1">
    <source>
        <dbReference type="SAM" id="MobiDB-lite"/>
    </source>
</evidence>
<name>A0A9X2EQH2_9GAMM</name>
<dbReference type="PANTHER" id="PTHR36154">
    <property type="entry name" value="DNA-BINDING TRANSCRIPTIONAL ACTIVATOR ALPA"/>
    <property type="match status" value="1"/>
</dbReference>
<dbReference type="PANTHER" id="PTHR36154:SF1">
    <property type="entry name" value="DNA-BINDING TRANSCRIPTIONAL ACTIVATOR ALPA"/>
    <property type="match status" value="1"/>
</dbReference>